<keyword evidence="1" id="KW-1133">Transmembrane helix</keyword>
<sequence length="200" mass="23679">MSDFNFFSPYIKPKKESRKKSIYINLSIIVLIMCISILYGYLYMTEIKLIDKIHRAEKHIQEKEQLYQEMRVEEKKDRLQFLNDYYDIILRVNENIEKLDIVNTDLMENISSSIPKDIVLESLNIDENGISIQGNAMVRTSIAELEYNLKKIDQINYVHIISIAEDTFTEENEELTEGTITKFNGYTFTLRCRFEDVDYD</sequence>
<evidence type="ECO:0000256" key="1">
    <source>
        <dbReference type="SAM" id="Phobius"/>
    </source>
</evidence>
<feature type="transmembrane region" description="Helical" evidence="1">
    <location>
        <begin position="21"/>
        <end position="44"/>
    </location>
</feature>
<keyword evidence="3" id="KW-1185">Reference proteome</keyword>
<dbReference type="Pfam" id="PF05137">
    <property type="entry name" value="PilN"/>
    <property type="match status" value="1"/>
</dbReference>
<keyword evidence="1" id="KW-0472">Membrane</keyword>
<dbReference type="InterPro" id="IPR007813">
    <property type="entry name" value="PilN"/>
</dbReference>
<dbReference type="EMBL" id="MZGW01000002">
    <property type="protein sequence ID" value="OPJ56335.1"/>
    <property type="molecule type" value="Genomic_DNA"/>
</dbReference>
<dbReference type="AlphaFoldDB" id="A0A1V4I9N9"/>
<dbReference type="STRING" id="29349.CLOTH_07390"/>
<reference evidence="2 3" key="1">
    <citation type="submission" date="2017-03" db="EMBL/GenBank/DDBJ databases">
        <title>Genome sequence of Clostridium thermoalcaliphilum DSM 7309.</title>
        <authorList>
            <person name="Poehlein A."/>
            <person name="Daniel R."/>
        </authorList>
    </citation>
    <scope>NUCLEOTIDE SEQUENCE [LARGE SCALE GENOMIC DNA]</scope>
    <source>
        <strain evidence="2 3">DSM 7309</strain>
    </source>
</reference>
<gene>
    <name evidence="2" type="ORF">CLOTH_07390</name>
</gene>
<dbReference type="OrthoDB" id="1707667at2"/>
<keyword evidence="1" id="KW-0812">Transmembrane</keyword>
<organism evidence="2 3">
    <name type="scientific">Alkalithermobacter paradoxus</name>
    <dbReference type="NCBI Taxonomy" id="29349"/>
    <lineage>
        <taxon>Bacteria</taxon>
        <taxon>Bacillati</taxon>
        <taxon>Bacillota</taxon>
        <taxon>Clostridia</taxon>
        <taxon>Peptostreptococcales</taxon>
        <taxon>Tepidibacteraceae</taxon>
        <taxon>Alkalithermobacter</taxon>
    </lineage>
</organism>
<evidence type="ECO:0000313" key="2">
    <source>
        <dbReference type="EMBL" id="OPJ56335.1"/>
    </source>
</evidence>
<name>A0A1V4I9N9_9FIRM</name>
<dbReference type="RefSeq" id="WP_079411345.1">
    <property type="nucleotide sequence ID" value="NZ_MZGW01000002.1"/>
</dbReference>
<protein>
    <submittedName>
        <fullName evidence="2">Fimbrial assembly protein PilN</fullName>
    </submittedName>
</protein>
<comment type="caution">
    <text evidence="2">The sequence shown here is derived from an EMBL/GenBank/DDBJ whole genome shotgun (WGS) entry which is preliminary data.</text>
</comment>
<proteinExistence type="predicted"/>
<dbReference type="Proteomes" id="UP000190140">
    <property type="component" value="Unassembled WGS sequence"/>
</dbReference>
<accession>A0A1V4I9N9</accession>
<evidence type="ECO:0000313" key="3">
    <source>
        <dbReference type="Proteomes" id="UP000190140"/>
    </source>
</evidence>